<feature type="compositionally biased region" description="Gly residues" evidence="1">
    <location>
        <begin position="1366"/>
        <end position="1387"/>
    </location>
</feature>
<organism evidence="2 3">
    <name type="scientific">Plasmodium ovale</name>
    <name type="common">malaria parasite P. ovale</name>
    <dbReference type="NCBI Taxonomy" id="36330"/>
    <lineage>
        <taxon>Eukaryota</taxon>
        <taxon>Sar</taxon>
        <taxon>Alveolata</taxon>
        <taxon>Apicomplexa</taxon>
        <taxon>Aconoidasida</taxon>
        <taxon>Haemosporida</taxon>
        <taxon>Plasmodiidae</taxon>
        <taxon>Plasmodium</taxon>
        <taxon>Plasmodium (Plasmodium)</taxon>
    </lineage>
</organism>
<evidence type="ECO:0000256" key="1">
    <source>
        <dbReference type="SAM" id="MobiDB-lite"/>
    </source>
</evidence>
<dbReference type="Proteomes" id="UP000243200">
    <property type="component" value="Chromosome 12"/>
</dbReference>
<feature type="compositionally biased region" description="Basic residues" evidence="1">
    <location>
        <begin position="477"/>
        <end position="488"/>
    </location>
</feature>
<dbReference type="Pfam" id="PF00805">
    <property type="entry name" value="Pentapeptide"/>
    <property type="match status" value="1"/>
</dbReference>
<proteinExistence type="predicted"/>
<sequence>MIEENLSDRYQSVFVHEKGTGDYTCKKGALGSGSRIASHTESFHYLNGKEDVNIETCEEIKRQKILGNKINQGNANKQRERNDQNETDRPGPFDIRNRIDWRHLVEEERGKKGKVSEKRKGRESERRKGSESEKRKGRESERRKGSESEKRKGSESEKRNSRECKKQKDDNTNDRVNGHASKRRNNHRQNYDIEAKHLPMKKLHAFSNKHMNIIKGGQNGQSNSNLVFLPPNFLCINGNFAHDEQRNMQSSIDIKDVNDKKRDKVYFDGKNGSCDVLNKITEEKKTRQCNLSFSEDYWSEKDNSCLNFLNGLPLHSSDIEEDVHCKGTNEKKRNFFCEHTDKNDAKTGNVERGILGCSSIRRNRGSRSGSTPVKKRKKMYDHKGVLFSERNREGCNGHLGISRGMTPLIDRNSGGSGSSGGSEEDIIDRVNLYSVNMHSANMHSVNMHSANLSSANLSSANLSSEETMNGGNSDKRKEKRRKKKKKNKCNIYKKDSDTFNIKDVIDRNILANFIECVNKQFGNIVEKPCSESYKEKNASTKDGITSIVPSTEMGGEESITWAKSEKGITIEREAYGLSKYGPSEASLNIRHINEIEKKRNGKIANPFLNTSRDILDANIYQGEGNENYMCKSHDANSVFNCKQKWKSRVNEPICGPKDFQTPLNSHTNVEKMFEIYYPVHATSKEGKLKMGTHNVGTSEKDKKAFTAKEKLDEILFLKEKWEKKNPISEAKRESNMSLKTPTKRKRDVMGGCEITEDGGEISSDKKEFEKCKYCVLHILNQEKRKKESSYNCFRTAYNSLRNIYYGAMGRRIGNTKMGSYSTKGESDNGNIGGGAEIPPQGDVWSNLKKDYESFRNYLNNSYKMNSTAKDYFLNLYCHMYVRHPAFRRNVKIGNSSGENILISCGSGKSLQSMEKEPAFVRDENYVINRHLEGEGNEAKKDAGVRDTEEKDEENLPRINYLVKKYIQRVNTVDLHMNKKQLDQDRNILNRCRKTENSDGKASNCSGTMENVRNSAVEEQEERGERRESGESNEIGKSDRDNRNDLNDRNDRNYLSKLSDLCGKNSEMKGVLFSYYNYLKLKDYIIPYNIYGNAGALPKQEDRSTEGGTYCSHYVKDTKERINISYNFIHEHKSGNNNMTYDNFCNFHREKISRRNALLAKMAAKATHNGANAKGRIGDVPNHYSDRSEQSKDCTRIGLRRCSRGCSRGCAHGCIHRFAQRKLRSNDYFYAAKMVIENLEREELQKLMLCQCCYLLKKIENKMTPLDVILDTQILFHDCNTYFKKKGWIHNNSSEKKKNLCNPTKLKERLGLTVKDNKCNGEVGTYVKHFLEELHSGKGNNDTTVHATGVSCNAEAVCINRNKSGSGESGSGKSGSGKSGNGESGNGESGNSESGGSTSESIHFYSIENHEISRTSTTASSSYRSGAVSHEQGTYSQLCNEDNTRENEKFLNDRDIQGKTKREDADKKKGCLNIKYVIGRNNLKTDVFKIADKKLRAIHAQKKKLATGSIACKKEEHIWKKMKMKMEKEEREGTMQEKM</sequence>
<dbReference type="SUPFAM" id="SSF141571">
    <property type="entry name" value="Pentapeptide repeat-like"/>
    <property type="match status" value="1"/>
</dbReference>
<feature type="compositionally biased region" description="Basic and acidic residues" evidence="1">
    <location>
        <begin position="77"/>
        <end position="97"/>
    </location>
</feature>
<feature type="region of interest" description="Disordered" evidence="1">
    <location>
        <begin position="458"/>
        <end position="488"/>
    </location>
</feature>
<dbReference type="EMBL" id="LT594516">
    <property type="protein sequence ID" value="SBT78329.1"/>
    <property type="molecule type" value="Genomic_DNA"/>
</dbReference>
<feature type="region of interest" description="Disordered" evidence="1">
    <location>
        <begin position="994"/>
        <end position="1049"/>
    </location>
</feature>
<evidence type="ECO:0000313" key="3">
    <source>
        <dbReference type="Proteomes" id="UP000243200"/>
    </source>
</evidence>
<reference evidence="2 3" key="1">
    <citation type="submission" date="2016-06" db="EMBL/GenBank/DDBJ databases">
        <authorList>
            <consortium name="Pathogen Informatics"/>
        </authorList>
    </citation>
    <scope>NUCLEOTIDE SEQUENCE [LARGE SCALE GENOMIC DNA]</scope>
    <source>
        <strain evidence="2">PowCR01</strain>
    </source>
</reference>
<dbReference type="OrthoDB" id="387374at2759"/>
<evidence type="ECO:0000313" key="2">
    <source>
        <dbReference type="EMBL" id="SBT78329.1"/>
    </source>
</evidence>
<feature type="compositionally biased region" description="Basic and acidic residues" evidence="1">
    <location>
        <begin position="109"/>
        <end position="177"/>
    </location>
</feature>
<feature type="compositionally biased region" description="Low complexity" evidence="1">
    <location>
        <begin position="1413"/>
        <end position="1424"/>
    </location>
</feature>
<feature type="region of interest" description="Disordered" evidence="1">
    <location>
        <begin position="931"/>
        <end position="952"/>
    </location>
</feature>
<protein>
    <submittedName>
        <fullName evidence="2">Uncharacterized protein</fullName>
    </submittedName>
</protein>
<name>A0A1C3KVV7_PLAOA</name>
<feature type="compositionally biased region" description="Basic and acidic residues" evidence="1">
    <location>
        <begin position="931"/>
        <end position="948"/>
    </location>
</feature>
<dbReference type="InterPro" id="IPR001646">
    <property type="entry name" value="5peptide_repeat"/>
</dbReference>
<feature type="compositionally biased region" description="Basic and acidic residues" evidence="1">
    <location>
        <begin position="1022"/>
        <end position="1049"/>
    </location>
</feature>
<accession>A0A1C3KVV7</accession>
<feature type="region of interest" description="Disordered" evidence="1">
    <location>
        <begin position="1362"/>
        <end position="1398"/>
    </location>
</feature>
<dbReference type="VEuPathDB" id="PlasmoDB:POWCR01_120048900"/>
<feature type="region of interest" description="Disordered" evidence="1">
    <location>
        <begin position="109"/>
        <end position="192"/>
    </location>
</feature>
<feature type="compositionally biased region" description="Polar residues" evidence="1">
    <location>
        <begin position="999"/>
        <end position="1013"/>
    </location>
</feature>
<feature type="compositionally biased region" description="Low complexity" evidence="1">
    <location>
        <begin position="1388"/>
        <end position="1398"/>
    </location>
</feature>
<feature type="region of interest" description="Disordered" evidence="1">
    <location>
        <begin position="69"/>
        <end position="97"/>
    </location>
</feature>
<dbReference type="VEuPathDB" id="PlasmoDB:PocGH01_12054300"/>
<gene>
    <name evidence="2" type="primary">PowCR01_120048900</name>
    <name evidence="2" type="ORF">POWCR01_120048900</name>
</gene>
<feature type="region of interest" description="Disordered" evidence="1">
    <location>
        <begin position="1412"/>
        <end position="1436"/>
    </location>
</feature>